<organism evidence="2 3">
    <name type="scientific">Lecanosticta acicola</name>
    <dbReference type="NCBI Taxonomy" id="111012"/>
    <lineage>
        <taxon>Eukaryota</taxon>
        <taxon>Fungi</taxon>
        <taxon>Dikarya</taxon>
        <taxon>Ascomycota</taxon>
        <taxon>Pezizomycotina</taxon>
        <taxon>Dothideomycetes</taxon>
        <taxon>Dothideomycetidae</taxon>
        <taxon>Mycosphaerellales</taxon>
        <taxon>Mycosphaerellaceae</taxon>
        <taxon>Lecanosticta</taxon>
    </lineage>
</organism>
<evidence type="ECO:0000256" key="1">
    <source>
        <dbReference type="SAM" id="MobiDB-lite"/>
    </source>
</evidence>
<reference evidence="2" key="1">
    <citation type="submission" date="2023-11" db="EMBL/GenBank/DDBJ databases">
        <authorList>
            <person name="Alioto T."/>
            <person name="Alioto T."/>
            <person name="Gomez Garrido J."/>
        </authorList>
    </citation>
    <scope>NUCLEOTIDE SEQUENCE</scope>
</reference>
<protein>
    <submittedName>
        <fullName evidence="2">Uncharacterized protein</fullName>
    </submittedName>
</protein>
<comment type="caution">
    <text evidence="2">The sequence shown here is derived from an EMBL/GenBank/DDBJ whole genome shotgun (WGS) entry which is preliminary data.</text>
</comment>
<sequence>MSTVMQRFVENMVNRIRALRKNRGMPPPAVLTSKKLDSSDSSRPASDHDSQEDPRYDACVVLADRNIPYCIFCEDALAYHGVPTAVFDLYLLVHDVHLAGSELLAAGYSKQTEPSELVRVPEFSERYVLDSESIAASDEETQNLPQTGIVLLSASDWHYDLAESVEAMTEWFAPLAKALDSMMSRWADLTSVRLRGRLAILISYCYLYVEDVKTKDYAKNLDKENRQLHFDEVAETCTADLGTAKCQEHYRMVRDQIRRGEHDPTGPSGVELFPRRPAKWPVKMPIAGA</sequence>
<dbReference type="Proteomes" id="UP001296104">
    <property type="component" value="Unassembled WGS sequence"/>
</dbReference>
<evidence type="ECO:0000313" key="3">
    <source>
        <dbReference type="Proteomes" id="UP001296104"/>
    </source>
</evidence>
<proteinExistence type="predicted"/>
<keyword evidence="3" id="KW-1185">Reference proteome</keyword>
<dbReference type="AlphaFoldDB" id="A0AAI9EDK1"/>
<evidence type="ECO:0000313" key="2">
    <source>
        <dbReference type="EMBL" id="CAK4032214.1"/>
    </source>
</evidence>
<name>A0AAI9EDK1_9PEZI</name>
<dbReference type="EMBL" id="CAVMBE010000059">
    <property type="protein sequence ID" value="CAK4032214.1"/>
    <property type="molecule type" value="Genomic_DNA"/>
</dbReference>
<feature type="compositionally biased region" description="Basic and acidic residues" evidence="1">
    <location>
        <begin position="34"/>
        <end position="53"/>
    </location>
</feature>
<accession>A0AAI9EDK1</accession>
<gene>
    <name evidence="2" type="ORF">LECACI_7A007372</name>
</gene>
<feature type="region of interest" description="Disordered" evidence="1">
    <location>
        <begin position="23"/>
        <end position="53"/>
    </location>
</feature>